<sequence length="317" mass="33609">MAAIEREAAGLSGTRIAVALTVAVIALGAPYLLYPVFLMKLLCFALFACAFNLLIGYVGLLSFGHAAFFGGAAYVTAHAAKVWGWPPELAILAGTAAAAALGLVIGFLAIRRQGIYFAMITLALSQMVFFVALQAPFTGGEDGIQSVPQGRLFGLFDLSDSLTFYYVVLAIFGLGFFIIWRIVHSPFGQILKAIRENEPRAISLGYRVDAYKLTAFVMSAALTGLAGGTKALVFQLASLTDIQWQMSGEVILMTLLGGIGTLVGPLVGAGLVTALENYLAESALPVTVVIGAIFVVVVLLFRRGIVGEVGHWLRRKG</sequence>
<dbReference type="EMBL" id="JAEKLZ010000266">
    <property type="protein sequence ID" value="MBW8727296.1"/>
    <property type="molecule type" value="Genomic_DNA"/>
</dbReference>
<dbReference type="CDD" id="cd06581">
    <property type="entry name" value="TM_PBP1_LivM_like"/>
    <property type="match status" value="1"/>
</dbReference>
<evidence type="ECO:0000256" key="4">
    <source>
        <dbReference type="ARBA" id="ARBA00022989"/>
    </source>
</evidence>
<gene>
    <name evidence="7" type="ORF">JF625_19380</name>
</gene>
<name>A0A952KJ08_9PROT</name>
<organism evidence="7 8">
    <name type="scientific">Inquilinus limosus</name>
    <dbReference type="NCBI Taxonomy" id="171674"/>
    <lineage>
        <taxon>Bacteria</taxon>
        <taxon>Pseudomonadati</taxon>
        <taxon>Pseudomonadota</taxon>
        <taxon>Alphaproteobacteria</taxon>
        <taxon>Rhodospirillales</taxon>
        <taxon>Rhodospirillaceae</taxon>
        <taxon>Inquilinus</taxon>
    </lineage>
</organism>
<comment type="caution">
    <text evidence="7">The sequence shown here is derived from an EMBL/GenBank/DDBJ whole genome shotgun (WGS) entry which is preliminary data.</text>
</comment>
<dbReference type="PANTHER" id="PTHR30482">
    <property type="entry name" value="HIGH-AFFINITY BRANCHED-CHAIN AMINO ACID TRANSPORT SYSTEM PERMEASE"/>
    <property type="match status" value="1"/>
</dbReference>
<accession>A0A952KJ08</accession>
<feature type="transmembrane region" description="Helical" evidence="6">
    <location>
        <begin position="89"/>
        <end position="108"/>
    </location>
</feature>
<evidence type="ECO:0000256" key="3">
    <source>
        <dbReference type="ARBA" id="ARBA00022692"/>
    </source>
</evidence>
<dbReference type="GO" id="GO:0005886">
    <property type="term" value="C:plasma membrane"/>
    <property type="evidence" value="ECO:0007669"/>
    <property type="project" value="UniProtKB-SubCell"/>
</dbReference>
<feature type="transmembrane region" description="Helical" evidence="6">
    <location>
        <begin position="115"/>
        <end position="133"/>
    </location>
</feature>
<evidence type="ECO:0000256" key="1">
    <source>
        <dbReference type="ARBA" id="ARBA00004651"/>
    </source>
</evidence>
<feature type="transmembrane region" description="Helical" evidence="6">
    <location>
        <begin position="41"/>
        <end position="69"/>
    </location>
</feature>
<protein>
    <submittedName>
        <fullName evidence="7">Branched-chain amino acid ABC transporter permease</fullName>
    </submittedName>
</protein>
<proteinExistence type="predicted"/>
<keyword evidence="5 6" id="KW-0472">Membrane</keyword>
<dbReference type="InterPro" id="IPR001851">
    <property type="entry name" value="ABC_transp_permease"/>
</dbReference>
<evidence type="ECO:0000313" key="8">
    <source>
        <dbReference type="Proteomes" id="UP000700706"/>
    </source>
</evidence>
<comment type="subcellular location">
    <subcellularLocation>
        <location evidence="1">Cell membrane</location>
        <topology evidence="1">Multi-pass membrane protein</topology>
    </subcellularLocation>
</comment>
<evidence type="ECO:0000256" key="2">
    <source>
        <dbReference type="ARBA" id="ARBA00022475"/>
    </source>
</evidence>
<keyword evidence="4 6" id="KW-1133">Transmembrane helix</keyword>
<keyword evidence="3 6" id="KW-0812">Transmembrane</keyword>
<feature type="transmembrane region" description="Helical" evidence="6">
    <location>
        <begin position="16"/>
        <end position="34"/>
    </location>
</feature>
<feature type="transmembrane region" description="Helical" evidence="6">
    <location>
        <begin position="283"/>
        <end position="301"/>
    </location>
</feature>
<dbReference type="Proteomes" id="UP000700706">
    <property type="component" value="Unassembled WGS sequence"/>
</dbReference>
<feature type="transmembrane region" description="Helical" evidence="6">
    <location>
        <begin position="163"/>
        <end position="183"/>
    </location>
</feature>
<dbReference type="AlphaFoldDB" id="A0A952KJ08"/>
<keyword evidence="2" id="KW-1003">Cell membrane</keyword>
<evidence type="ECO:0000256" key="5">
    <source>
        <dbReference type="ARBA" id="ARBA00023136"/>
    </source>
</evidence>
<feature type="transmembrane region" description="Helical" evidence="6">
    <location>
        <begin position="250"/>
        <end position="271"/>
    </location>
</feature>
<reference evidence="7" key="1">
    <citation type="submission" date="2020-06" db="EMBL/GenBank/DDBJ databases">
        <title>Stable isotope informed genome-resolved metagenomics uncovers potential trophic interactions in rhizosphere soil.</title>
        <authorList>
            <person name="Starr E.P."/>
            <person name="Shi S."/>
            <person name="Blazewicz S.J."/>
            <person name="Koch B.J."/>
            <person name="Probst A.J."/>
            <person name="Hungate B.A."/>
            <person name="Pett-Ridge J."/>
            <person name="Firestone M.K."/>
            <person name="Banfield J.F."/>
        </authorList>
    </citation>
    <scope>NUCLEOTIDE SEQUENCE</scope>
    <source>
        <strain evidence="7">YM_69_17</strain>
    </source>
</reference>
<dbReference type="PANTHER" id="PTHR30482:SF17">
    <property type="entry name" value="ABC TRANSPORTER ATP-BINDING PROTEIN"/>
    <property type="match status" value="1"/>
</dbReference>
<evidence type="ECO:0000256" key="6">
    <source>
        <dbReference type="SAM" id="Phobius"/>
    </source>
</evidence>
<evidence type="ECO:0000313" key="7">
    <source>
        <dbReference type="EMBL" id="MBW8727296.1"/>
    </source>
</evidence>
<dbReference type="InterPro" id="IPR043428">
    <property type="entry name" value="LivM-like"/>
</dbReference>
<dbReference type="GO" id="GO:0015658">
    <property type="term" value="F:branched-chain amino acid transmembrane transporter activity"/>
    <property type="evidence" value="ECO:0007669"/>
    <property type="project" value="InterPro"/>
</dbReference>
<dbReference type="Pfam" id="PF02653">
    <property type="entry name" value="BPD_transp_2"/>
    <property type="match status" value="1"/>
</dbReference>